<organism evidence="10 11">
    <name type="scientific">Jeotgalibaca dankookensis</name>
    <dbReference type="NCBI Taxonomy" id="708126"/>
    <lineage>
        <taxon>Bacteria</taxon>
        <taxon>Bacillati</taxon>
        <taxon>Bacillota</taxon>
        <taxon>Bacilli</taxon>
        <taxon>Lactobacillales</taxon>
        <taxon>Carnobacteriaceae</taxon>
        <taxon>Jeotgalibaca</taxon>
    </lineage>
</organism>
<dbReference type="InterPro" id="IPR048300">
    <property type="entry name" value="TACO1_YebC-like_2nd/3rd_dom"/>
</dbReference>
<proteinExistence type="inferred from homology"/>
<dbReference type="InterPro" id="IPR026564">
    <property type="entry name" value="Transcrip_reg_TACO1-like_dom3"/>
</dbReference>
<evidence type="ECO:0000256" key="2">
    <source>
        <dbReference type="ARBA" id="ARBA00022490"/>
    </source>
</evidence>
<evidence type="ECO:0000256" key="1">
    <source>
        <dbReference type="ARBA" id="ARBA00008724"/>
    </source>
</evidence>
<dbReference type="SUPFAM" id="SSF75625">
    <property type="entry name" value="YebC-like"/>
    <property type="match status" value="1"/>
</dbReference>
<feature type="domain" description="TACO1/YebC-like N-terminal" evidence="9">
    <location>
        <begin position="5"/>
        <end position="75"/>
    </location>
</feature>
<dbReference type="STRING" id="708126.BW727_100925"/>
<evidence type="ECO:0000313" key="11">
    <source>
        <dbReference type="Proteomes" id="UP000188993"/>
    </source>
</evidence>
<dbReference type="Pfam" id="PF20772">
    <property type="entry name" value="TACO1_YebC_N"/>
    <property type="match status" value="1"/>
</dbReference>
<dbReference type="Pfam" id="PF01709">
    <property type="entry name" value="Transcrip_reg"/>
    <property type="match status" value="1"/>
</dbReference>
<name>A0A1S6IP40_9LACT</name>
<feature type="region of interest" description="Disordered" evidence="7">
    <location>
        <begin position="1"/>
        <end position="21"/>
    </location>
</feature>
<dbReference type="AlphaFoldDB" id="A0A1S6IP40"/>
<reference evidence="10 11" key="1">
    <citation type="journal article" date="2014" name="Int. J. Syst. Evol. Microbiol.">
        <title>Jeotgalibaca dankookensis gen. nov., sp. nov., a member of the family Carnobacteriaceae, isolated from seujeot (Korean traditional food).</title>
        <authorList>
            <person name="Lee D.G."/>
            <person name="Trujillo M.E."/>
            <person name="Kang H."/>
            <person name="Ahn T.Y."/>
        </authorList>
    </citation>
    <scope>NUCLEOTIDE SEQUENCE [LARGE SCALE GENOMIC DNA]</scope>
    <source>
        <strain evidence="10 11">EX-07</strain>
    </source>
</reference>
<dbReference type="EMBL" id="CP019728">
    <property type="protein sequence ID" value="AQS53317.1"/>
    <property type="molecule type" value="Genomic_DNA"/>
</dbReference>
<dbReference type="NCBIfam" id="TIGR01033">
    <property type="entry name" value="YebC/PmpR family DNA-binding transcriptional regulator"/>
    <property type="match status" value="1"/>
</dbReference>
<keyword evidence="4 6" id="KW-0238">DNA-binding</keyword>
<keyword evidence="11" id="KW-1185">Reference proteome</keyword>
<evidence type="ECO:0000256" key="7">
    <source>
        <dbReference type="SAM" id="MobiDB-lite"/>
    </source>
</evidence>
<dbReference type="Gene3D" id="3.30.70.980">
    <property type="match status" value="2"/>
</dbReference>
<dbReference type="InterPro" id="IPR049083">
    <property type="entry name" value="TACO1_YebC_N"/>
</dbReference>
<protein>
    <recommendedName>
        <fullName evidence="6">Probable transcriptional regulatory protein BW727_100925</fullName>
    </recommendedName>
</protein>
<dbReference type="PANTHER" id="PTHR12532">
    <property type="entry name" value="TRANSLATIONAL ACTIVATOR OF CYTOCHROME C OXIDASE 1"/>
    <property type="match status" value="1"/>
</dbReference>
<accession>A0A1S6IP40</accession>
<dbReference type="InterPro" id="IPR029072">
    <property type="entry name" value="YebC-like"/>
</dbReference>
<dbReference type="InterPro" id="IPR002876">
    <property type="entry name" value="Transcrip_reg_TACO1-like"/>
</dbReference>
<evidence type="ECO:0000259" key="9">
    <source>
        <dbReference type="Pfam" id="PF20772"/>
    </source>
</evidence>
<dbReference type="GO" id="GO:0005829">
    <property type="term" value="C:cytosol"/>
    <property type="evidence" value="ECO:0007669"/>
    <property type="project" value="TreeGrafter"/>
</dbReference>
<keyword evidence="5 6" id="KW-0804">Transcription</keyword>
<feature type="domain" description="TACO1/YebC-like second and third" evidence="8">
    <location>
        <begin position="82"/>
        <end position="239"/>
    </location>
</feature>
<dbReference type="OrthoDB" id="9781053at2"/>
<evidence type="ECO:0000256" key="4">
    <source>
        <dbReference type="ARBA" id="ARBA00023125"/>
    </source>
</evidence>
<sequence>MAGHSKWSKIKRSKGVADQQRGKVFQKISKEIYIVAKEGGPDPSSNAALRMKIDKAKAANMPNDNINRAIQKATSSGEGDNYEEVLYEGYGPNGVAVLVEALTDNRNRTATNIRVAFNKNGGSLGESGSVAYMFERRGYIAIEREGLDVDEDTMLMSVLEAGGEELETSEDVFEIYTSPSDFKDVRDALEAEGYVLAEAESTMVPQTMVTIDSDKEEQFRTMLAVLEDDDDVQEVFHNAHLNDE</sequence>
<dbReference type="FunFam" id="1.10.10.200:FF:000002">
    <property type="entry name" value="Probable transcriptional regulatory protein CLM62_37755"/>
    <property type="match status" value="1"/>
</dbReference>
<dbReference type="Proteomes" id="UP000188993">
    <property type="component" value="Chromosome"/>
</dbReference>
<dbReference type="FunFam" id="3.30.70.980:FF:000002">
    <property type="entry name" value="Probable transcriptional regulatory protein YebC"/>
    <property type="match status" value="1"/>
</dbReference>
<dbReference type="NCBIfam" id="NF009044">
    <property type="entry name" value="PRK12378.1"/>
    <property type="match status" value="1"/>
</dbReference>
<evidence type="ECO:0000256" key="5">
    <source>
        <dbReference type="ARBA" id="ARBA00023163"/>
    </source>
</evidence>
<evidence type="ECO:0000256" key="3">
    <source>
        <dbReference type="ARBA" id="ARBA00023015"/>
    </source>
</evidence>
<evidence type="ECO:0000256" key="6">
    <source>
        <dbReference type="HAMAP-Rule" id="MF_00693"/>
    </source>
</evidence>
<gene>
    <name evidence="10" type="ORF">BW727_100925</name>
</gene>
<dbReference type="RefSeq" id="WP_062471821.1">
    <property type="nucleotide sequence ID" value="NZ_BBYN01000033.1"/>
</dbReference>
<evidence type="ECO:0000259" key="8">
    <source>
        <dbReference type="Pfam" id="PF01709"/>
    </source>
</evidence>
<comment type="subcellular location">
    <subcellularLocation>
        <location evidence="6">Cytoplasm</location>
    </subcellularLocation>
</comment>
<dbReference type="InterPro" id="IPR017856">
    <property type="entry name" value="Integrase-like_N"/>
</dbReference>
<dbReference type="Gene3D" id="1.10.10.200">
    <property type="match status" value="1"/>
</dbReference>
<dbReference type="HAMAP" id="MF_00693">
    <property type="entry name" value="Transcrip_reg_TACO1"/>
    <property type="match status" value="1"/>
</dbReference>
<dbReference type="PANTHER" id="PTHR12532:SF6">
    <property type="entry name" value="TRANSCRIPTIONAL REGULATORY PROTEIN YEBC-RELATED"/>
    <property type="match status" value="1"/>
</dbReference>
<comment type="similarity">
    <text evidence="1 6">Belongs to the TACO1 family.</text>
</comment>
<keyword evidence="3 6" id="KW-0805">Transcription regulation</keyword>
<feature type="compositionally biased region" description="Basic residues" evidence="7">
    <location>
        <begin position="1"/>
        <end position="14"/>
    </location>
</feature>
<dbReference type="KEGG" id="jda:BW727_100925"/>
<dbReference type="GO" id="GO:0003677">
    <property type="term" value="F:DNA binding"/>
    <property type="evidence" value="ECO:0007669"/>
    <property type="project" value="UniProtKB-UniRule"/>
</dbReference>
<evidence type="ECO:0000313" key="10">
    <source>
        <dbReference type="EMBL" id="AQS53317.1"/>
    </source>
</evidence>
<dbReference type="GO" id="GO:0006355">
    <property type="term" value="P:regulation of DNA-templated transcription"/>
    <property type="evidence" value="ECO:0007669"/>
    <property type="project" value="UniProtKB-UniRule"/>
</dbReference>
<keyword evidence="2 6" id="KW-0963">Cytoplasm</keyword>
<dbReference type="NCBIfam" id="NF001030">
    <property type="entry name" value="PRK00110.1"/>
    <property type="match status" value="1"/>
</dbReference>